<dbReference type="Pfam" id="PF03140">
    <property type="entry name" value="DUF247"/>
    <property type="match status" value="1"/>
</dbReference>
<reference evidence="2" key="1">
    <citation type="submission" date="2022-03" db="EMBL/GenBank/DDBJ databases">
        <title>A functionally conserved STORR gene fusion in Papaver species that diverged 16.8 million years ago.</title>
        <authorList>
            <person name="Catania T."/>
        </authorList>
    </citation>
    <scope>NUCLEOTIDE SEQUENCE</scope>
    <source>
        <strain evidence="2">S-191538</strain>
    </source>
</reference>
<keyword evidence="3" id="KW-1185">Reference proteome</keyword>
<dbReference type="InterPro" id="IPR004158">
    <property type="entry name" value="DUF247_pln"/>
</dbReference>
<sequence>MNTEILDAEQNVAIQITEEIRVLANSIELKLESISSSTIDCSIYRVHEKFRKQNESAYTPEMISIGPFHRGKKSLAPMEDQKLRYTKALLSRTMLTGQNKVKECVAYLKEIEEVARKCYSEHINLSSDEFVEMMVIDGLFMIELLRKKADKTVKFEPGDPFFSKTLGLSSLVRDLLLLENQLPMIVLECLLNVPGLKGELKGVPINILVLRFFNPWIPLGKEVIESSFSSHKGKHILDLLSQAFCVLLPKVGNKKIDSGKPIRSVIELKNAGVKFVKSSTSGSFLDIRFKDGIMEIPPIDIEDQSDTLLRNFIAFEQCCDGQITYMTSYAFFIDSLINSGQDVGVLCKQGIITNLLGDDEAVAVLFNKLCCEVTLANFYYSELCDQVNTYYNTRWHVWRATLKRDYFNSPWAILSFMAAVVLLVLTFLATLYAILSYDYQTKHGTEATPPSYKS</sequence>
<gene>
    <name evidence="2" type="ORF">MKW94_020745</name>
</gene>
<comment type="caution">
    <text evidence="2">The sequence shown here is derived from an EMBL/GenBank/DDBJ whole genome shotgun (WGS) entry which is preliminary data.</text>
</comment>
<dbReference type="AlphaFoldDB" id="A0AA41SH90"/>
<proteinExistence type="predicted"/>
<evidence type="ECO:0000313" key="2">
    <source>
        <dbReference type="EMBL" id="MCL7033778.1"/>
    </source>
</evidence>
<evidence type="ECO:0000256" key="1">
    <source>
        <dbReference type="SAM" id="Phobius"/>
    </source>
</evidence>
<dbReference type="EMBL" id="JAJJMA010138420">
    <property type="protein sequence ID" value="MCL7033778.1"/>
    <property type="molecule type" value="Genomic_DNA"/>
</dbReference>
<organism evidence="2 3">
    <name type="scientific">Papaver nudicaule</name>
    <name type="common">Iceland poppy</name>
    <dbReference type="NCBI Taxonomy" id="74823"/>
    <lineage>
        <taxon>Eukaryota</taxon>
        <taxon>Viridiplantae</taxon>
        <taxon>Streptophyta</taxon>
        <taxon>Embryophyta</taxon>
        <taxon>Tracheophyta</taxon>
        <taxon>Spermatophyta</taxon>
        <taxon>Magnoliopsida</taxon>
        <taxon>Ranunculales</taxon>
        <taxon>Papaveraceae</taxon>
        <taxon>Papaveroideae</taxon>
        <taxon>Papaver</taxon>
    </lineage>
</organism>
<feature type="transmembrane region" description="Helical" evidence="1">
    <location>
        <begin position="411"/>
        <end position="435"/>
    </location>
</feature>
<dbReference type="Proteomes" id="UP001177140">
    <property type="component" value="Unassembled WGS sequence"/>
</dbReference>
<evidence type="ECO:0000313" key="3">
    <source>
        <dbReference type="Proteomes" id="UP001177140"/>
    </source>
</evidence>
<keyword evidence="1" id="KW-0812">Transmembrane</keyword>
<dbReference type="PANTHER" id="PTHR31170:SF17">
    <property type="match status" value="1"/>
</dbReference>
<keyword evidence="1" id="KW-1133">Transmembrane helix</keyword>
<protein>
    <submittedName>
        <fullName evidence="2">Uncharacterized protein</fullName>
    </submittedName>
</protein>
<dbReference type="PANTHER" id="PTHR31170">
    <property type="entry name" value="BNAC04G53230D PROTEIN"/>
    <property type="match status" value="1"/>
</dbReference>
<name>A0AA41SH90_PAPNU</name>
<keyword evidence="1" id="KW-0472">Membrane</keyword>
<accession>A0AA41SH90</accession>